<organism evidence="2 3">
    <name type="scientific">Lysinibacillus sphaericus</name>
    <name type="common">Bacillus sphaericus</name>
    <dbReference type="NCBI Taxonomy" id="1421"/>
    <lineage>
        <taxon>Bacteria</taxon>
        <taxon>Bacillati</taxon>
        <taxon>Bacillota</taxon>
        <taxon>Bacilli</taxon>
        <taxon>Bacillales</taxon>
        <taxon>Bacillaceae</taxon>
        <taxon>Lysinibacillus</taxon>
    </lineage>
</organism>
<comment type="caution">
    <text evidence="2">The sequence shown here is derived from an EMBL/GenBank/DDBJ whole genome shotgun (WGS) entry which is preliminary data.</text>
</comment>
<sequence>MKTHSKIGYIIFVLGIFSLSIGLARLTGSLEYNRFISNKSIAIIFVAIGLSVVFISFFVKPQKDK</sequence>
<dbReference type="EMBL" id="SADV01000038">
    <property type="protein sequence ID" value="TQR27185.1"/>
    <property type="molecule type" value="Genomic_DNA"/>
</dbReference>
<protein>
    <submittedName>
        <fullName evidence="2">Uncharacterized protein</fullName>
    </submittedName>
</protein>
<feature type="transmembrane region" description="Helical" evidence="1">
    <location>
        <begin position="7"/>
        <end position="28"/>
    </location>
</feature>
<proteinExistence type="predicted"/>
<name>A0A544U7L3_LYSSH</name>
<dbReference type="OrthoDB" id="2736313at2"/>
<reference evidence="2 3" key="1">
    <citation type="submission" date="2018-03" db="EMBL/GenBank/DDBJ databases">
        <title>Aerobic endospore-forming bacteria genome sequencing and assembly.</title>
        <authorList>
            <person name="Cavalcante D.A."/>
            <person name="Driks A."/>
            <person name="Putonti C."/>
            <person name="De-Souza M.T."/>
        </authorList>
    </citation>
    <scope>NUCLEOTIDE SEQUENCE [LARGE SCALE GENOMIC DNA]</scope>
    <source>
        <strain evidence="2 3">SDF0037</strain>
    </source>
</reference>
<dbReference type="Proteomes" id="UP000317944">
    <property type="component" value="Unassembled WGS sequence"/>
</dbReference>
<keyword evidence="1" id="KW-0812">Transmembrane</keyword>
<evidence type="ECO:0000313" key="3">
    <source>
        <dbReference type="Proteomes" id="UP000317944"/>
    </source>
</evidence>
<keyword evidence="1" id="KW-0472">Membrane</keyword>
<evidence type="ECO:0000256" key="1">
    <source>
        <dbReference type="SAM" id="Phobius"/>
    </source>
</evidence>
<accession>A0A544U7L3</accession>
<feature type="transmembrane region" description="Helical" evidence="1">
    <location>
        <begin position="40"/>
        <end position="59"/>
    </location>
</feature>
<evidence type="ECO:0000313" key="2">
    <source>
        <dbReference type="EMBL" id="TQR27185.1"/>
    </source>
</evidence>
<dbReference type="AlphaFoldDB" id="A0A544U7L3"/>
<keyword evidence="1" id="KW-1133">Transmembrane helix</keyword>
<gene>
    <name evidence="2" type="ORF">C7Y47_23485</name>
</gene>